<dbReference type="InterPro" id="IPR011990">
    <property type="entry name" value="TPR-like_helical_dom_sf"/>
</dbReference>
<keyword evidence="2" id="KW-0472">Membrane</keyword>
<dbReference type="Gene3D" id="1.25.40.10">
    <property type="entry name" value="Tetratricopeptide repeat domain"/>
    <property type="match status" value="1"/>
</dbReference>
<dbReference type="SMART" id="SM00028">
    <property type="entry name" value="TPR"/>
    <property type="match status" value="2"/>
</dbReference>
<keyword evidence="1" id="KW-0802">TPR repeat</keyword>
<evidence type="ECO:0000313" key="4">
    <source>
        <dbReference type="Proteomes" id="UP000593719"/>
    </source>
</evidence>
<feature type="transmembrane region" description="Helical" evidence="2">
    <location>
        <begin position="12"/>
        <end position="32"/>
    </location>
</feature>
<dbReference type="AlphaFoldDB" id="A0A7M1B4F1"/>
<dbReference type="InterPro" id="IPR019734">
    <property type="entry name" value="TPR_rpt"/>
</dbReference>
<dbReference type="RefSeq" id="WP_193150738.1">
    <property type="nucleotide sequence ID" value="NZ_CP041235.1"/>
</dbReference>
<keyword evidence="4" id="KW-1185">Reference proteome</keyword>
<dbReference type="Pfam" id="PF13181">
    <property type="entry name" value="TPR_8"/>
    <property type="match status" value="1"/>
</dbReference>
<feature type="repeat" description="TPR" evidence="1">
    <location>
        <begin position="71"/>
        <end position="104"/>
    </location>
</feature>
<proteinExistence type="predicted"/>
<dbReference type="KEGG" id="ssei:FJR45_11930"/>
<sequence>MNTFFIEFRDPLFSIIIFFTIIFIITFFSYWWGRYKRKEDSKQISKFLEQFRTLPSHNELKILIAEGGLSEKSWLLLASAYYKNGDYEKSIEIYNEILKLGNKRNTRETMFLLGKTYFKAGFLERSKHVFLEILKKNPRTPEALHYLLLVYEYMKDYKSALEVLEPLDELQEDVILERAYLHVLEALDSPNMTKEEKVQKLLEIYKNAHRLAYLIFDYIFQVNPQLAWENIDISKSELLTELFWRCDSKDLNLDIITDNGYLRELYTARGDVKLAYNSSIFELDVLIKLEGKSNATLSFEYVCDNCKGTYPFAFSRCSSCHAIDTARVEYSLSKDYGKEFSEENNSFQ</sequence>
<evidence type="ECO:0000256" key="2">
    <source>
        <dbReference type="SAM" id="Phobius"/>
    </source>
</evidence>
<organism evidence="3 4">
    <name type="scientific">Sulfurimonas sediminis</name>
    <dbReference type="NCBI Taxonomy" id="2590020"/>
    <lineage>
        <taxon>Bacteria</taxon>
        <taxon>Pseudomonadati</taxon>
        <taxon>Campylobacterota</taxon>
        <taxon>Epsilonproteobacteria</taxon>
        <taxon>Campylobacterales</taxon>
        <taxon>Sulfurimonadaceae</taxon>
        <taxon>Sulfurimonas</taxon>
    </lineage>
</organism>
<name>A0A7M1B4F1_9BACT</name>
<keyword evidence="2" id="KW-1133">Transmembrane helix</keyword>
<dbReference type="PROSITE" id="PS50005">
    <property type="entry name" value="TPR"/>
    <property type="match status" value="1"/>
</dbReference>
<keyword evidence="2" id="KW-0812">Transmembrane</keyword>
<dbReference type="SUPFAM" id="SSF48452">
    <property type="entry name" value="TPR-like"/>
    <property type="match status" value="1"/>
</dbReference>
<dbReference type="Proteomes" id="UP000593719">
    <property type="component" value="Chromosome"/>
</dbReference>
<dbReference type="PROSITE" id="PS51375">
    <property type="entry name" value="PPR"/>
    <property type="match status" value="1"/>
</dbReference>
<dbReference type="EMBL" id="CP041235">
    <property type="protein sequence ID" value="QOP44611.1"/>
    <property type="molecule type" value="Genomic_DNA"/>
</dbReference>
<evidence type="ECO:0000313" key="3">
    <source>
        <dbReference type="EMBL" id="QOP44611.1"/>
    </source>
</evidence>
<evidence type="ECO:0000256" key="1">
    <source>
        <dbReference type="PROSITE-ProRule" id="PRU00339"/>
    </source>
</evidence>
<protein>
    <submittedName>
        <fullName evidence="3">Tetratricopeptide repeat protein</fullName>
    </submittedName>
</protein>
<dbReference type="InterPro" id="IPR002885">
    <property type="entry name" value="PPR_rpt"/>
</dbReference>
<accession>A0A7M1B4F1</accession>
<reference evidence="3 4" key="1">
    <citation type="submission" date="2019-06" db="EMBL/GenBank/DDBJ databases">
        <title>Sulfurimonas gotlandica sp. nov., a chemoautotrophic and psychrotolerant epsilonproteobacterium isolated from a pelagic redoxcline, and an emended description of the genus Sulfurimonas.</title>
        <authorList>
            <person name="Wang S."/>
            <person name="Jiang L."/>
            <person name="Shao Z."/>
        </authorList>
    </citation>
    <scope>NUCLEOTIDE SEQUENCE [LARGE SCALE GENOMIC DNA]</scope>
    <source>
        <strain evidence="3 4">S2-6</strain>
    </source>
</reference>
<gene>
    <name evidence="3" type="ORF">FJR45_11930</name>
</gene>